<dbReference type="PANTHER" id="PTHR47005">
    <property type="entry name" value="HEAVY METAL TRANSPORT/DETOXIFICATION SUPERFAMILY PROTEIN"/>
    <property type="match status" value="1"/>
</dbReference>
<sequence>MAETKVTTMVIKVVDLGCEKCHKKIKRVLCDIPQIQNQTYDKKENTVTITVVCCCPEKIKKKIYCKGGPTVKCVEIKPPPAKNSKTDPEPKQKPEPEPKQKPEPKPKPCTCCEKSCSCRSRSGCDGCGDGCCSCRSRSGCDGCGDGCCSCRSRSGCDGCGDGCCSCRSRSGCDVWGDGCCSCRSRGYYVCRSAYVCEEYYPSAPCTIM</sequence>
<keyword evidence="2" id="KW-1185">Reference proteome</keyword>
<evidence type="ECO:0000313" key="4">
    <source>
        <dbReference type="RefSeq" id="XP_011010373.1"/>
    </source>
</evidence>
<name>A0AAJ6TFH0_POPEU</name>
<accession>A0AAJ6TFH0</accession>
<dbReference type="Proteomes" id="UP000694918">
    <property type="component" value="Unplaced"/>
</dbReference>
<evidence type="ECO:0000313" key="3">
    <source>
        <dbReference type="RefSeq" id="XP_011010371.1"/>
    </source>
</evidence>
<evidence type="ECO:0000256" key="1">
    <source>
        <dbReference type="SAM" id="MobiDB-lite"/>
    </source>
</evidence>
<proteinExistence type="predicted"/>
<dbReference type="SUPFAM" id="SSF55008">
    <property type="entry name" value="HMA, heavy metal-associated domain"/>
    <property type="match status" value="1"/>
</dbReference>
<dbReference type="RefSeq" id="XP_011010373.1">
    <property type="nucleotide sequence ID" value="XM_011012071.1"/>
</dbReference>
<dbReference type="GeneID" id="105115226"/>
<evidence type="ECO:0000313" key="2">
    <source>
        <dbReference type="Proteomes" id="UP000694918"/>
    </source>
</evidence>
<protein>
    <submittedName>
        <fullName evidence="3">Anthrax toxin receptor-like isoform X1</fullName>
    </submittedName>
    <submittedName>
        <fullName evidence="4">Anthrax toxin receptor-like isoform X3</fullName>
    </submittedName>
</protein>
<feature type="compositionally biased region" description="Basic and acidic residues" evidence="1">
    <location>
        <begin position="84"/>
        <end position="106"/>
    </location>
</feature>
<dbReference type="InterPro" id="IPR036163">
    <property type="entry name" value="HMA_dom_sf"/>
</dbReference>
<feature type="region of interest" description="Disordered" evidence="1">
    <location>
        <begin position="79"/>
        <end position="108"/>
    </location>
</feature>
<gene>
    <name evidence="3 4" type="primary">LOC105115226</name>
</gene>
<dbReference type="GO" id="GO:0046872">
    <property type="term" value="F:metal ion binding"/>
    <property type="evidence" value="ECO:0007669"/>
    <property type="project" value="InterPro"/>
</dbReference>
<dbReference type="PANTHER" id="PTHR47005:SF5">
    <property type="entry name" value="HEAVY METAL TRANSPORT_DETOXIFICATION SUPERFAMILY PROTEIN"/>
    <property type="match status" value="1"/>
</dbReference>
<dbReference type="AlphaFoldDB" id="A0AAJ6TFH0"/>
<organism evidence="2 4">
    <name type="scientific">Populus euphratica</name>
    <name type="common">Euphrates poplar</name>
    <dbReference type="NCBI Taxonomy" id="75702"/>
    <lineage>
        <taxon>Eukaryota</taxon>
        <taxon>Viridiplantae</taxon>
        <taxon>Streptophyta</taxon>
        <taxon>Embryophyta</taxon>
        <taxon>Tracheophyta</taxon>
        <taxon>Spermatophyta</taxon>
        <taxon>Magnoliopsida</taxon>
        <taxon>eudicotyledons</taxon>
        <taxon>Gunneridae</taxon>
        <taxon>Pentapetalae</taxon>
        <taxon>rosids</taxon>
        <taxon>fabids</taxon>
        <taxon>Malpighiales</taxon>
        <taxon>Salicaceae</taxon>
        <taxon>Saliceae</taxon>
        <taxon>Populus</taxon>
    </lineage>
</organism>
<dbReference type="KEGG" id="peu:105115226"/>
<dbReference type="RefSeq" id="XP_011010371.1">
    <property type="nucleotide sequence ID" value="XM_011012069.1"/>
</dbReference>
<reference evidence="3 4" key="1">
    <citation type="submission" date="2025-04" db="UniProtKB">
        <authorList>
            <consortium name="RefSeq"/>
        </authorList>
    </citation>
    <scope>IDENTIFICATION</scope>
</reference>